<keyword evidence="4" id="KW-1185">Reference proteome</keyword>
<dbReference type="InterPro" id="IPR025388">
    <property type="entry name" value="Alginate_export_dom"/>
</dbReference>
<feature type="chain" id="PRO_5045646909" evidence="1">
    <location>
        <begin position="29"/>
        <end position="404"/>
    </location>
</feature>
<keyword evidence="1" id="KW-0732">Signal</keyword>
<organism evidence="3 4">
    <name type="scientific">Paraglaciecola aquimarina</name>
    <dbReference type="NCBI Taxonomy" id="1235557"/>
    <lineage>
        <taxon>Bacteria</taxon>
        <taxon>Pseudomonadati</taxon>
        <taxon>Pseudomonadota</taxon>
        <taxon>Gammaproteobacteria</taxon>
        <taxon>Alteromonadales</taxon>
        <taxon>Alteromonadaceae</taxon>
        <taxon>Paraglaciecola</taxon>
    </lineage>
</organism>
<proteinExistence type="predicted"/>
<gene>
    <name evidence="3" type="ORF">RS130_13825</name>
</gene>
<dbReference type="InterPro" id="IPR023614">
    <property type="entry name" value="Porin_dom_sf"/>
</dbReference>
<dbReference type="Gene3D" id="2.40.160.10">
    <property type="entry name" value="Porin"/>
    <property type="match status" value="1"/>
</dbReference>
<name>A0ABU3SXW6_9ALTE</name>
<protein>
    <submittedName>
        <fullName evidence="3">Alginate export family protein</fullName>
    </submittedName>
</protein>
<reference evidence="3 4" key="1">
    <citation type="submission" date="2023-10" db="EMBL/GenBank/DDBJ databases">
        <title>Glaciecola aquimarina strain GGW-M5 nov., isolated from a coastal seawater.</title>
        <authorList>
            <person name="Bayburt H."/>
            <person name="Kim J.M."/>
            <person name="Choi B.J."/>
            <person name="Jeon C.O."/>
        </authorList>
    </citation>
    <scope>NUCLEOTIDE SEQUENCE [LARGE SCALE GENOMIC DNA]</scope>
    <source>
        <strain evidence="3 4">KCTC 32108</strain>
    </source>
</reference>
<accession>A0ABU3SXW6</accession>
<feature type="domain" description="Alginate export" evidence="2">
    <location>
        <begin position="68"/>
        <end position="264"/>
    </location>
</feature>
<evidence type="ECO:0000313" key="3">
    <source>
        <dbReference type="EMBL" id="MDU0354848.1"/>
    </source>
</evidence>
<evidence type="ECO:0000313" key="4">
    <source>
        <dbReference type="Proteomes" id="UP001247805"/>
    </source>
</evidence>
<evidence type="ECO:0000259" key="2">
    <source>
        <dbReference type="Pfam" id="PF13372"/>
    </source>
</evidence>
<dbReference type="Proteomes" id="UP001247805">
    <property type="component" value="Unassembled WGS sequence"/>
</dbReference>
<dbReference type="RefSeq" id="WP_316026419.1">
    <property type="nucleotide sequence ID" value="NZ_JAWDIO010000002.1"/>
</dbReference>
<feature type="signal peptide" evidence="1">
    <location>
        <begin position="1"/>
        <end position="28"/>
    </location>
</feature>
<sequence length="404" mass="43429">MKIFKKTPLTLALSVAIVGLSVSNVTQAESITEALTSGKASVNNLLRYESVEQDNAAKDASALTLRTLLAYKTGTIKGFSATVEMEDSRIVMGQGDYTVGPTGYNVGEYSVIADPEHTELDQGFIQYTGSGLTAKLGRQVITMDGHRFIGHVGWRQDRQTFDGLSVRYAPSEALTLNYAYIDQRNRIFAESADLDAKDHLLNASYMTPVGKITAYGYLLEVDNGTENSLDTYGVSFTGSTAAGDAKILYAAEYASQSNETSTTDFSTDYMNLSVGVVVSGITAKLGYESLGSDEGGVGFATPLATLHKFNGWADMFLGTPNEGLVDTSVTLAGKVLGGSWTVMYHDFEADEATATVDDLGSELDLSYVKSYGKHYSAGIKYAAYSGEGTRVDTDKLWVWVGAKF</sequence>
<dbReference type="Pfam" id="PF13372">
    <property type="entry name" value="Alginate_exp"/>
    <property type="match status" value="1"/>
</dbReference>
<dbReference type="EMBL" id="JAWDIO010000002">
    <property type="protein sequence ID" value="MDU0354848.1"/>
    <property type="molecule type" value="Genomic_DNA"/>
</dbReference>
<comment type="caution">
    <text evidence="3">The sequence shown here is derived from an EMBL/GenBank/DDBJ whole genome shotgun (WGS) entry which is preliminary data.</text>
</comment>
<evidence type="ECO:0000256" key="1">
    <source>
        <dbReference type="SAM" id="SignalP"/>
    </source>
</evidence>